<dbReference type="AlphaFoldDB" id="A0A520XD64"/>
<dbReference type="SUPFAM" id="SSF52540">
    <property type="entry name" value="P-loop containing nucleoside triphosphate hydrolases"/>
    <property type="match status" value="1"/>
</dbReference>
<feature type="domain" description="Helicase/UvrB N-terminal" evidence="1">
    <location>
        <begin position="130"/>
        <end position="328"/>
    </location>
</feature>
<keyword evidence="2" id="KW-0378">Hydrolase</keyword>
<evidence type="ECO:0000313" key="3">
    <source>
        <dbReference type="Proteomes" id="UP000322454"/>
    </source>
</evidence>
<sequence>MNLYEIIKESVKDWRNGGYKSQFETLTEIFEHINKENYLRQAQIEALENYWYIRNVLGSPTIEELYKKYFEGMELLKALGIPKEILSGLENIPNEDIKKQVYKSFIENIKEDNDFVKRHRLEGVRETLTLSYPSYILALAMGSGKTILIASIIATEFAMSLEYPNEHFIKNALVFAPGKTILGALREISFAPYEIILPKRLFKKFITNVKLIYTQDNQKDIPVIKGSVFNVIVTNTEKIRLTASSIKNSLFKDIKNLQDKKKEEVKELLANQRLQTLTSLPDLGIFSDEAHHTYGQSIGDELKKIRQTINYIADKTNLKVVINTTGTPYYQKKILRDVIYWYGLKQGIKDGILKDVSGNIKAFEDVNNSYFTQIVTEDFIREYWNVKIYDGTKAKLAFYFPQIDYIKNAKETIEKVLIKNNINPNEILLEVHSNSKDEIKDLFDNRINSPSVPFRILLLVNKGTEGWNCPSLFATALARELTGSNNFCLQAASRCLRQIPNNTKKAKIYLSQKNVSILDNQLQETYGESLNDINLQSSELISIRLTIRKTKVQPISVKEKVKNVVLKETVDKSKLYFPELDVTPQKIKVQSNTLTLSDKKGKVLNIIDENTFEIEEQTSGIYFVATELADTYRLKSLNVLKLLKKAFNNKTEIPLSVIDKLKEIIEEQLSKYEIKEEIIEKALALLKLDGFNNDETSYYTEIKINKRRFDELCLDINKYPNMKFGFHYTPYNFDSKPEKDFYNSILLRLGEDIDDVEDVYFTGAITSYNKTDLLFEYKGNDGKWHTYTPDFIIRKASGKILIIEIKGEPFRNNLIEKSMKEMENLNAEKIKYEILETDGENLVYGELDKIYNLIYKGQ</sequence>
<dbReference type="GO" id="GO:0004519">
    <property type="term" value="F:endonuclease activity"/>
    <property type="evidence" value="ECO:0007669"/>
    <property type="project" value="UniProtKB-KW"/>
</dbReference>
<proteinExistence type="predicted"/>
<protein>
    <submittedName>
        <fullName evidence="2">Restriction endonuclease subunit R</fullName>
    </submittedName>
</protein>
<dbReference type="Pfam" id="PF04851">
    <property type="entry name" value="ResIII"/>
    <property type="match status" value="1"/>
</dbReference>
<organism evidence="2 3">
    <name type="scientific">Candidatus Acidulodesulfobacterium acidiphilum</name>
    <dbReference type="NCBI Taxonomy" id="2597224"/>
    <lineage>
        <taxon>Bacteria</taxon>
        <taxon>Deltaproteobacteria</taxon>
        <taxon>Candidatus Acidulodesulfobacterales</taxon>
        <taxon>Candidatus Acidulodesulfobacterium</taxon>
    </lineage>
</organism>
<dbReference type="Gene3D" id="3.40.50.300">
    <property type="entry name" value="P-loop containing nucleotide triphosphate hydrolases"/>
    <property type="match status" value="1"/>
</dbReference>
<dbReference type="GO" id="GO:0016787">
    <property type="term" value="F:hydrolase activity"/>
    <property type="evidence" value="ECO:0007669"/>
    <property type="project" value="InterPro"/>
</dbReference>
<evidence type="ECO:0000259" key="1">
    <source>
        <dbReference type="Pfam" id="PF04851"/>
    </source>
</evidence>
<keyword evidence="2" id="KW-0255">Endonuclease</keyword>
<gene>
    <name evidence="2" type="ORF">EVJ48_05440</name>
</gene>
<name>A0A520XD64_9DELT</name>
<dbReference type="EMBL" id="SHMQ01000012">
    <property type="protein sequence ID" value="RZV39157.1"/>
    <property type="molecule type" value="Genomic_DNA"/>
</dbReference>
<dbReference type="Proteomes" id="UP000322454">
    <property type="component" value="Unassembled WGS sequence"/>
</dbReference>
<comment type="caution">
    <text evidence="2">The sequence shown here is derived from an EMBL/GenBank/DDBJ whole genome shotgun (WGS) entry which is preliminary data.</text>
</comment>
<dbReference type="InterPro" id="IPR006935">
    <property type="entry name" value="Helicase/UvrB_N"/>
</dbReference>
<reference evidence="2 3" key="1">
    <citation type="submission" date="2019-01" db="EMBL/GenBank/DDBJ databases">
        <title>Insights into ecological role of a new deltaproteobacterial order Candidatus Sinidesulfobacterales (Sva0485) by metagenomics and metatranscriptomics.</title>
        <authorList>
            <person name="Tan S."/>
            <person name="Liu J."/>
            <person name="Fang Y."/>
            <person name="Hedlund B."/>
            <person name="Lian Z.-H."/>
            <person name="Huang L.-Y."/>
            <person name="Li J.-T."/>
            <person name="Huang L.-N."/>
            <person name="Li W.-J."/>
            <person name="Jiang H.-C."/>
            <person name="Dong H.-L."/>
            <person name="Shu W.-S."/>
        </authorList>
    </citation>
    <scope>NUCLEOTIDE SEQUENCE [LARGE SCALE GENOMIC DNA]</scope>
    <source>
        <strain evidence="2">AP4</strain>
    </source>
</reference>
<dbReference type="InterPro" id="IPR027417">
    <property type="entry name" value="P-loop_NTPase"/>
</dbReference>
<dbReference type="GO" id="GO:0005524">
    <property type="term" value="F:ATP binding"/>
    <property type="evidence" value="ECO:0007669"/>
    <property type="project" value="InterPro"/>
</dbReference>
<evidence type="ECO:0000313" key="2">
    <source>
        <dbReference type="EMBL" id="RZV39157.1"/>
    </source>
</evidence>
<accession>A0A520XD64</accession>
<keyword evidence="2" id="KW-0540">Nuclease</keyword>
<dbReference type="GO" id="GO:0003677">
    <property type="term" value="F:DNA binding"/>
    <property type="evidence" value="ECO:0007669"/>
    <property type="project" value="InterPro"/>
</dbReference>